<dbReference type="InParanoid" id="A0A2P6NE00"/>
<comment type="caution">
    <text evidence="1">The sequence shown here is derived from an EMBL/GenBank/DDBJ whole genome shotgun (WGS) entry which is preliminary data.</text>
</comment>
<evidence type="ECO:0000313" key="2">
    <source>
        <dbReference type="Proteomes" id="UP000241769"/>
    </source>
</evidence>
<gene>
    <name evidence="1" type="ORF">PROFUN_10397</name>
</gene>
<reference evidence="1 2" key="1">
    <citation type="journal article" date="2018" name="Genome Biol. Evol.">
        <title>Multiple Roots of Fruiting Body Formation in Amoebozoa.</title>
        <authorList>
            <person name="Hillmann F."/>
            <person name="Forbes G."/>
            <person name="Novohradska S."/>
            <person name="Ferling I."/>
            <person name="Riege K."/>
            <person name="Groth M."/>
            <person name="Westermann M."/>
            <person name="Marz M."/>
            <person name="Spaller T."/>
            <person name="Winckler T."/>
            <person name="Schaap P."/>
            <person name="Glockner G."/>
        </authorList>
    </citation>
    <scope>NUCLEOTIDE SEQUENCE [LARGE SCALE GENOMIC DNA]</scope>
    <source>
        <strain evidence="1 2">Jena</strain>
    </source>
</reference>
<keyword evidence="2" id="KW-1185">Reference proteome</keyword>
<protein>
    <submittedName>
        <fullName evidence="1">Uncharacterized protein</fullName>
    </submittedName>
</protein>
<dbReference type="AlphaFoldDB" id="A0A2P6NE00"/>
<dbReference type="Proteomes" id="UP000241769">
    <property type="component" value="Unassembled WGS sequence"/>
</dbReference>
<organism evidence="1 2">
    <name type="scientific">Planoprotostelium fungivorum</name>
    <dbReference type="NCBI Taxonomy" id="1890364"/>
    <lineage>
        <taxon>Eukaryota</taxon>
        <taxon>Amoebozoa</taxon>
        <taxon>Evosea</taxon>
        <taxon>Variosea</taxon>
        <taxon>Cavosteliida</taxon>
        <taxon>Cavosteliaceae</taxon>
        <taxon>Planoprotostelium</taxon>
    </lineage>
</organism>
<dbReference type="EMBL" id="MDYQ01000108">
    <property type="protein sequence ID" value="PRP82188.1"/>
    <property type="molecule type" value="Genomic_DNA"/>
</dbReference>
<sequence length="50" mass="5772">MLLAQIWSIRGFENTTEEPFRNLASHPNSFTKLKTPYTLTLSIPPPRSRI</sequence>
<evidence type="ECO:0000313" key="1">
    <source>
        <dbReference type="EMBL" id="PRP82188.1"/>
    </source>
</evidence>
<proteinExistence type="predicted"/>
<name>A0A2P6NE00_9EUKA</name>
<accession>A0A2P6NE00</accession>